<organism evidence="2 3">
    <name type="scientific">Halobellus litoreus</name>
    <dbReference type="NCBI Taxonomy" id="755310"/>
    <lineage>
        <taxon>Archaea</taxon>
        <taxon>Methanobacteriati</taxon>
        <taxon>Methanobacteriota</taxon>
        <taxon>Stenosarchaea group</taxon>
        <taxon>Halobacteria</taxon>
        <taxon>Halobacteriales</taxon>
        <taxon>Haloferacaceae</taxon>
        <taxon>Halobellus</taxon>
    </lineage>
</organism>
<accession>A0ABD6DXL6</accession>
<dbReference type="EMBL" id="JBHUDP010000004">
    <property type="protein sequence ID" value="MFD1686317.1"/>
    <property type="molecule type" value="Genomic_DNA"/>
</dbReference>
<dbReference type="AlphaFoldDB" id="A0ABD6DXL6"/>
<evidence type="ECO:0000313" key="3">
    <source>
        <dbReference type="Proteomes" id="UP001597092"/>
    </source>
</evidence>
<dbReference type="RefSeq" id="WP_256305347.1">
    <property type="nucleotide sequence ID" value="NZ_JANHAW010000001.1"/>
</dbReference>
<evidence type="ECO:0000256" key="1">
    <source>
        <dbReference type="SAM" id="Coils"/>
    </source>
</evidence>
<sequence length="125" mass="14544">MSDDVIEEYTNDCRIVHEERMLPDLYHFERSGYRIKSFENPDKARLYADIYELVGGFDEGNSGKRGVPPTVARADEDIRMAYFTASVSVTYAARAFEIDIERVLEKIQRLRERAEEQRSQQTGDE</sequence>
<proteinExistence type="predicted"/>
<comment type="caution">
    <text evidence="2">The sequence shown here is derived from an EMBL/GenBank/DDBJ whole genome shotgun (WGS) entry which is preliminary data.</text>
</comment>
<reference evidence="2 3" key="1">
    <citation type="journal article" date="2019" name="Int. J. Syst. Evol. Microbiol.">
        <title>The Global Catalogue of Microorganisms (GCM) 10K type strain sequencing project: providing services to taxonomists for standard genome sequencing and annotation.</title>
        <authorList>
            <consortium name="The Broad Institute Genomics Platform"/>
            <consortium name="The Broad Institute Genome Sequencing Center for Infectious Disease"/>
            <person name="Wu L."/>
            <person name="Ma J."/>
        </authorList>
    </citation>
    <scope>NUCLEOTIDE SEQUENCE [LARGE SCALE GENOMIC DNA]</scope>
    <source>
        <strain evidence="2 3">CGMCC 1.10387</strain>
    </source>
</reference>
<name>A0ABD6DXL6_9EURY</name>
<dbReference type="Proteomes" id="UP001597092">
    <property type="component" value="Unassembled WGS sequence"/>
</dbReference>
<protein>
    <submittedName>
        <fullName evidence="2">Uncharacterized protein</fullName>
    </submittedName>
</protein>
<feature type="coiled-coil region" evidence="1">
    <location>
        <begin position="93"/>
        <end position="124"/>
    </location>
</feature>
<keyword evidence="3" id="KW-1185">Reference proteome</keyword>
<keyword evidence="1" id="KW-0175">Coiled coil</keyword>
<evidence type="ECO:0000313" key="2">
    <source>
        <dbReference type="EMBL" id="MFD1686317.1"/>
    </source>
</evidence>
<gene>
    <name evidence="2" type="ORF">ACFSAS_11905</name>
</gene>